<dbReference type="EMBL" id="JAAVJF010000002">
    <property type="protein sequence ID" value="NYR15365.1"/>
    <property type="molecule type" value="Genomic_DNA"/>
</dbReference>
<evidence type="ECO:0000256" key="8">
    <source>
        <dbReference type="ARBA" id="ARBA00049020"/>
    </source>
</evidence>
<dbReference type="GO" id="GO:0050661">
    <property type="term" value="F:NADP binding"/>
    <property type="evidence" value="ECO:0007669"/>
    <property type="project" value="InterPro"/>
</dbReference>
<evidence type="ECO:0000256" key="5">
    <source>
        <dbReference type="ARBA" id="ARBA00022857"/>
    </source>
</evidence>
<evidence type="ECO:0000313" key="12">
    <source>
        <dbReference type="Proteomes" id="UP000554766"/>
    </source>
</evidence>
<dbReference type="OMA" id="HLITEWE"/>
<dbReference type="RefSeq" id="WP_011900822.1">
    <property type="nucleotide sequence ID" value="NZ_JAAVJF010000002.1"/>
</dbReference>
<dbReference type="Pfam" id="PF01872">
    <property type="entry name" value="RibD_C"/>
    <property type="match status" value="1"/>
</dbReference>
<evidence type="ECO:0000256" key="2">
    <source>
        <dbReference type="ARBA" id="ARBA00009723"/>
    </source>
</evidence>
<comment type="subunit">
    <text evidence="3">Homodimer.</text>
</comment>
<dbReference type="GO" id="GO:0008703">
    <property type="term" value="F:5-amino-6-(5-phosphoribosylamino)uracil reductase activity"/>
    <property type="evidence" value="ECO:0007669"/>
    <property type="project" value="InterPro"/>
</dbReference>
<evidence type="ECO:0000256" key="9">
    <source>
        <dbReference type="NCBIfam" id="TIGR01508"/>
    </source>
</evidence>
<protein>
    <recommendedName>
        <fullName evidence="9">2,5-diamino-6-(ribosylamino)-4(3H)-pyrimidinone 5'-phosphate reductase</fullName>
        <ecNumber evidence="9">1.1.1.302</ecNumber>
    </recommendedName>
</protein>
<keyword evidence="4" id="KW-0686">Riboflavin biosynthesis</keyword>
<dbReference type="UniPathway" id="UPA00275"/>
<dbReference type="GO" id="GO:0009231">
    <property type="term" value="P:riboflavin biosynthetic process"/>
    <property type="evidence" value="ECO:0007669"/>
    <property type="project" value="UniProtKB-UniPathway"/>
</dbReference>
<comment type="pathway">
    <text evidence="1">Cofactor biosynthesis; riboflavin biosynthesis.</text>
</comment>
<reference evidence="11 12" key="1">
    <citation type="journal article" date="2020" name="Nat. Commun.">
        <title>The structures of two archaeal type IV pili illuminate evolutionary relationships.</title>
        <authorList>
            <person name="Wang F."/>
            <person name="Baquero D.P."/>
            <person name="Su Z."/>
            <person name="Beltran L.C."/>
            <person name="Prangishvili D."/>
            <person name="Krupovic M."/>
            <person name="Egelman E.H."/>
        </authorList>
    </citation>
    <scope>NUCLEOTIDE SEQUENCE [LARGE SCALE GENOMIC DNA]</scope>
    <source>
        <strain evidence="11 12">2GA</strain>
    </source>
</reference>
<dbReference type="InterPro" id="IPR024072">
    <property type="entry name" value="DHFR-like_dom_sf"/>
</dbReference>
<dbReference type="InterPro" id="IPR002734">
    <property type="entry name" value="RibDG_C"/>
</dbReference>
<evidence type="ECO:0000256" key="7">
    <source>
        <dbReference type="ARBA" id="ARBA00047550"/>
    </source>
</evidence>
<evidence type="ECO:0000313" key="11">
    <source>
        <dbReference type="EMBL" id="NYR15365.1"/>
    </source>
</evidence>
<evidence type="ECO:0000256" key="4">
    <source>
        <dbReference type="ARBA" id="ARBA00022619"/>
    </source>
</evidence>
<dbReference type="Gene3D" id="3.40.430.10">
    <property type="entry name" value="Dihydrofolate Reductase, subunit A"/>
    <property type="match status" value="1"/>
</dbReference>
<accession>A0A7L4P8P8</accession>
<keyword evidence="6 11" id="KW-0560">Oxidoreductase</keyword>
<dbReference type="GeneID" id="5054160"/>
<keyword evidence="12" id="KW-1185">Reference proteome</keyword>
<dbReference type="Proteomes" id="UP000554766">
    <property type="component" value="Unassembled WGS sequence"/>
</dbReference>
<dbReference type="EC" id="1.1.1.302" evidence="9"/>
<evidence type="ECO:0000256" key="3">
    <source>
        <dbReference type="ARBA" id="ARBA00011738"/>
    </source>
</evidence>
<organism evidence="11 12">
    <name type="scientific">Pyrobaculum arsenaticum</name>
    <dbReference type="NCBI Taxonomy" id="121277"/>
    <lineage>
        <taxon>Archaea</taxon>
        <taxon>Thermoproteota</taxon>
        <taxon>Thermoprotei</taxon>
        <taxon>Thermoproteales</taxon>
        <taxon>Thermoproteaceae</taxon>
        <taxon>Pyrobaculum</taxon>
    </lineage>
</organism>
<dbReference type="NCBIfam" id="TIGR01508">
    <property type="entry name" value="rib_reduct_arch"/>
    <property type="match status" value="1"/>
</dbReference>
<gene>
    <name evidence="11" type="ORF">HC235_05260</name>
</gene>
<comment type="catalytic activity">
    <reaction evidence="8">
        <text>2,5-diamino-6-(1-D-ribitylamino)pyrimidin-4(3H)-one 5'-phosphate + NADP(+) = 2,5-diamino-6-(1-D-ribosylamino)pyrimidin-4(3H)-one 5'-phosphate + NADPH + H(+)</text>
        <dbReference type="Rhea" id="RHEA:27278"/>
        <dbReference type="ChEBI" id="CHEBI:15378"/>
        <dbReference type="ChEBI" id="CHEBI:57783"/>
        <dbReference type="ChEBI" id="CHEBI:58349"/>
        <dbReference type="ChEBI" id="CHEBI:58890"/>
        <dbReference type="ChEBI" id="CHEBI:59545"/>
        <dbReference type="EC" id="1.1.1.302"/>
    </reaction>
</comment>
<name>A0A7L4P8P8_9CREN</name>
<dbReference type="SUPFAM" id="SSF53597">
    <property type="entry name" value="Dihydrofolate reductase-like"/>
    <property type="match status" value="1"/>
</dbReference>
<dbReference type="InterPro" id="IPR050765">
    <property type="entry name" value="Riboflavin_Biosynth_HTPR"/>
</dbReference>
<sequence length="224" mass="24791">MRPRVYMMAAVTVDGRIASKTGYSKLSCPYDLRRLHAMRAMVDAVVVGANTAITDNPRLTVRYAEGRNPIRVLIDGALRAPTDLRLFDRSALTIVFTTSKAPSEKIKELQEKGIEVVVTEGSAVDPAEVVAHLSKRGVEKVLLEGGGKTNWEFLKRCLVDELIITVTPYVFGRGVSLVDGEGFADTEEAPFELRLIEAKLCQCGREIVLHYEVKCKNQLTQNII</sequence>
<evidence type="ECO:0000256" key="6">
    <source>
        <dbReference type="ARBA" id="ARBA00023002"/>
    </source>
</evidence>
<dbReference type="PANTHER" id="PTHR38011:SF7">
    <property type="entry name" value="2,5-DIAMINO-6-RIBOSYLAMINO-4(3H)-PYRIMIDINONE 5'-PHOSPHATE REDUCTASE"/>
    <property type="match status" value="1"/>
</dbReference>
<comment type="catalytic activity">
    <reaction evidence="7">
        <text>2,5-diamino-6-(1-D-ribitylamino)pyrimidin-4(3H)-one 5'-phosphate + NAD(+) = 2,5-diamino-6-(1-D-ribosylamino)pyrimidin-4(3H)-one 5'-phosphate + NADH + H(+)</text>
        <dbReference type="Rhea" id="RHEA:27274"/>
        <dbReference type="ChEBI" id="CHEBI:15378"/>
        <dbReference type="ChEBI" id="CHEBI:57540"/>
        <dbReference type="ChEBI" id="CHEBI:57945"/>
        <dbReference type="ChEBI" id="CHEBI:58890"/>
        <dbReference type="ChEBI" id="CHEBI:59545"/>
        <dbReference type="EC" id="1.1.1.302"/>
    </reaction>
</comment>
<evidence type="ECO:0000259" key="10">
    <source>
        <dbReference type="Pfam" id="PF01872"/>
    </source>
</evidence>
<dbReference type="NCBIfam" id="TIGR00227">
    <property type="entry name" value="ribD_Cterm"/>
    <property type="match status" value="1"/>
</dbReference>
<comment type="similarity">
    <text evidence="2">Belongs to the HTP reductase family.</text>
</comment>
<evidence type="ECO:0000256" key="1">
    <source>
        <dbReference type="ARBA" id="ARBA00005104"/>
    </source>
</evidence>
<dbReference type="PANTHER" id="PTHR38011">
    <property type="entry name" value="DIHYDROFOLATE REDUCTASE FAMILY PROTEIN (AFU_ORTHOLOGUE AFUA_8G06820)"/>
    <property type="match status" value="1"/>
</dbReference>
<dbReference type="InterPro" id="IPR006401">
    <property type="entry name" value="Rib_reduct_arc"/>
</dbReference>
<proteinExistence type="inferred from homology"/>
<comment type="caution">
    <text evidence="11">The sequence shown here is derived from an EMBL/GenBank/DDBJ whole genome shotgun (WGS) entry which is preliminary data.</text>
</comment>
<dbReference type="AlphaFoldDB" id="A0A7L4P8P8"/>
<keyword evidence="5" id="KW-0521">NADP</keyword>
<dbReference type="InterPro" id="IPR011549">
    <property type="entry name" value="RibD_C"/>
</dbReference>
<feature type="domain" description="Bacterial bifunctional deaminase-reductase C-terminal" evidence="10">
    <location>
        <begin position="3"/>
        <end position="209"/>
    </location>
</feature>